<evidence type="ECO:0000313" key="2">
    <source>
        <dbReference type="EMBL" id="MFD2464917.1"/>
    </source>
</evidence>
<dbReference type="InterPro" id="IPR016181">
    <property type="entry name" value="Acyl_CoA_acyltransferase"/>
</dbReference>
<organism evidence="2 3">
    <name type="scientific">Amycolatopsis samaneae</name>
    <dbReference type="NCBI Taxonomy" id="664691"/>
    <lineage>
        <taxon>Bacteria</taxon>
        <taxon>Bacillati</taxon>
        <taxon>Actinomycetota</taxon>
        <taxon>Actinomycetes</taxon>
        <taxon>Pseudonocardiales</taxon>
        <taxon>Pseudonocardiaceae</taxon>
        <taxon>Amycolatopsis</taxon>
    </lineage>
</organism>
<dbReference type="Gene3D" id="3.40.630.30">
    <property type="match status" value="1"/>
</dbReference>
<dbReference type="SUPFAM" id="SSF55729">
    <property type="entry name" value="Acyl-CoA N-acyltransferases (Nat)"/>
    <property type="match status" value="1"/>
</dbReference>
<dbReference type="InterPro" id="IPR041698">
    <property type="entry name" value="Methyltransf_25"/>
</dbReference>
<dbReference type="PANTHER" id="PTHR42912">
    <property type="entry name" value="METHYLTRANSFERASE"/>
    <property type="match status" value="1"/>
</dbReference>
<keyword evidence="2" id="KW-0808">Transferase</keyword>
<dbReference type="PROSITE" id="PS51186">
    <property type="entry name" value="GNAT"/>
    <property type="match status" value="1"/>
</dbReference>
<evidence type="ECO:0000259" key="1">
    <source>
        <dbReference type="PROSITE" id="PS51186"/>
    </source>
</evidence>
<dbReference type="GO" id="GO:0032259">
    <property type="term" value="P:methylation"/>
    <property type="evidence" value="ECO:0007669"/>
    <property type="project" value="UniProtKB-KW"/>
</dbReference>
<dbReference type="InterPro" id="IPR029063">
    <property type="entry name" value="SAM-dependent_MTases_sf"/>
</dbReference>
<gene>
    <name evidence="2" type="ORF">ACFSYJ_40305</name>
</gene>
<dbReference type="Proteomes" id="UP001597419">
    <property type="component" value="Unassembled WGS sequence"/>
</dbReference>
<dbReference type="GO" id="GO:0008168">
    <property type="term" value="F:methyltransferase activity"/>
    <property type="evidence" value="ECO:0007669"/>
    <property type="project" value="UniProtKB-KW"/>
</dbReference>
<dbReference type="SUPFAM" id="SSF53335">
    <property type="entry name" value="S-adenosyl-L-methionine-dependent methyltransferases"/>
    <property type="match status" value="1"/>
</dbReference>
<keyword evidence="2" id="KW-0489">Methyltransferase</keyword>
<proteinExistence type="predicted"/>
<keyword evidence="3" id="KW-1185">Reference proteome</keyword>
<dbReference type="CDD" id="cd02440">
    <property type="entry name" value="AdoMet_MTases"/>
    <property type="match status" value="1"/>
</dbReference>
<feature type="domain" description="N-acetyltransferase" evidence="1">
    <location>
        <begin position="259"/>
        <end position="406"/>
    </location>
</feature>
<reference evidence="3" key="1">
    <citation type="journal article" date="2019" name="Int. J. Syst. Evol. Microbiol.">
        <title>The Global Catalogue of Microorganisms (GCM) 10K type strain sequencing project: providing services to taxonomists for standard genome sequencing and annotation.</title>
        <authorList>
            <consortium name="The Broad Institute Genomics Platform"/>
            <consortium name="The Broad Institute Genome Sequencing Center for Infectious Disease"/>
            <person name="Wu L."/>
            <person name="Ma J."/>
        </authorList>
    </citation>
    <scope>NUCLEOTIDE SEQUENCE [LARGE SCALE GENOMIC DNA]</scope>
    <source>
        <strain evidence="3">CGMCC 4.7643</strain>
    </source>
</reference>
<dbReference type="CDD" id="cd04301">
    <property type="entry name" value="NAT_SF"/>
    <property type="match status" value="1"/>
</dbReference>
<dbReference type="RefSeq" id="WP_345399490.1">
    <property type="nucleotide sequence ID" value="NZ_BAABHG010000010.1"/>
</dbReference>
<dbReference type="InterPro" id="IPR050508">
    <property type="entry name" value="Methyltransf_Superfamily"/>
</dbReference>
<dbReference type="Gene3D" id="3.40.50.150">
    <property type="entry name" value="Vaccinia Virus protein VP39"/>
    <property type="match status" value="1"/>
</dbReference>
<comment type="caution">
    <text evidence="2">The sequence shown here is derived from an EMBL/GenBank/DDBJ whole genome shotgun (WGS) entry which is preliminary data.</text>
</comment>
<dbReference type="EMBL" id="JBHUKU010000028">
    <property type="protein sequence ID" value="MFD2464917.1"/>
    <property type="molecule type" value="Genomic_DNA"/>
</dbReference>
<dbReference type="Pfam" id="PF13649">
    <property type="entry name" value="Methyltransf_25"/>
    <property type="match status" value="1"/>
</dbReference>
<protein>
    <submittedName>
        <fullName evidence="2">Bifunctional class I SAM-dependent methyltransferase/N-acetyltransferase</fullName>
    </submittedName>
</protein>
<sequence>MSRSSDHISAFFALRHGLPRQGPGSDATTRHLLRLAGRLPSRPRVLDVGCGSGRSALLLAAEAGADVVAVDTHQPFLDELTAEAARRGLAERVTPVRWSMAELPYADAGFDLIWAEGSAFVLGFDTALRRWRRLLAPDGVLVVTEAEWSTPTPSPRSRAFWDSGYPLRSPEENVAAAEAAGYHVGAHWPLPDEDWWHDCYTPLSAHLDAADPALPGMAAAIEAAREEISLRRDHGDDYHYAGYVLRPRTPHENGTTMTWHTRPETAADIPAIHAITAAAFPTREEADLVDALRADPGAWIDGLSWVAEAPDGTLAAHALFTRCHVDDAPALCLAPCSTLPAFQRQGGGSAAIRAGLDAAKALGENLVLVLGHPEYYPRFGFVPASRWGIRPSFEVPDEAMMALTLDPSRPVTGGVIRYPAAFGV</sequence>
<evidence type="ECO:0000313" key="3">
    <source>
        <dbReference type="Proteomes" id="UP001597419"/>
    </source>
</evidence>
<name>A0ABW5GVJ4_9PSEU</name>
<dbReference type="InterPro" id="IPR000182">
    <property type="entry name" value="GNAT_dom"/>
</dbReference>
<accession>A0ABW5GVJ4</accession>